<evidence type="ECO:0008006" key="4">
    <source>
        <dbReference type="Google" id="ProtNLM"/>
    </source>
</evidence>
<organism evidence="2 3">
    <name type="scientific">Pseudocohnilembus persalinus</name>
    <name type="common">Ciliate</name>
    <dbReference type="NCBI Taxonomy" id="266149"/>
    <lineage>
        <taxon>Eukaryota</taxon>
        <taxon>Sar</taxon>
        <taxon>Alveolata</taxon>
        <taxon>Ciliophora</taxon>
        <taxon>Intramacronucleata</taxon>
        <taxon>Oligohymenophorea</taxon>
        <taxon>Scuticociliatia</taxon>
        <taxon>Philasterida</taxon>
        <taxon>Pseudocohnilembidae</taxon>
        <taxon>Pseudocohnilembus</taxon>
    </lineage>
</organism>
<evidence type="ECO:0000313" key="2">
    <source>
        <dbReference type="EMBL" id="KRX06763.1"/>
    </source>
</evidence>
<keyword evidence="1" id="KW-1133">Transmembrane helix</keyword>
<accession>A0A0V0QWZ0</accession>
<sequence>MIQNGQKVTQHQNKKNQLQQFQNQRISFTLHKISQNSRNFDFNRHNFKKNQEPRQITKRKTVLKREIIFIIDINASFIAFFLSIKILVPVKKTQNQRQQKQQIEQKQLLYIMGSQLVRVQNQEIFPKEPRF</sequence>
<dbReference type="AlphaFoldDB" id="A0A0V0QWZ0"/>
<reference evidence="2 3" key="1">
    <citation type="journal article" date="2015" name="Sci. Rep.">
        <title>Genome of the facultative scuticociliatosis pathogen Pseudocohnilembus persalinus provides insight into its virulence through horizontal gene transfer.</title>
        <authorList>
            <person name="Xiong J."/>
            <person name="Wang G."/>
            <person name="Cheng J."/>
            <person name="Tian M."/>
            <person name="Pan X."/>
            <person name="Warren A."/>
            <person name="Jiang C."/>
            <person name="Yuan D."/>
            <person name="Miao W."/>
        </authorList>
    </citation>
    <scope>NUCLEOTIDE SEQUENCE [LARGE SCALE GENOMIC DNA]</scope>
    <source>
        <strain evidence="2">36N120E</strain>
    </source>
</reference>
<keyword evidence="3" id="KW-1185">Reference proteome</keyword>
<evidence type="ECO:0000313" key="3">
    <source>
        <dbReference type="Proteomes" id="UP000054937"/>
    </source>
</evidence>
<dbReference type="EMBL" id="LDAU01000092">
    <property type="protein sequence ID" value="KRX06763.1"/>
    <property type="molecule type" value="Genomic_DNA"/>
</dbReference>
<keyword evidence="1" id="KW-0812">Transmembrane</keyword>
<gene>
    <name evidence="2" type="ORF">PPERSA_09165</name>
</gene>
<evidence type="ECO:0000256" key="1">
    <source>
        <dbReference type="SAM" id="Phobius"/>
    </source>
</evidence>
<feature type="transmembrane region" description="Helical" evidence="1">
    <location>
        <begin position="67"/>
        <end position="88"/>
    </location>
</feature>
<dbReference type="Proteomes" id="UP000054937">
    <property type="component" value="Unassembled WGS sequence"/>
</dbReference>
<proteinExistence type="predicted"/>
<comment type="caution">
    <text evidence="2">The sequence shown here is derived from an EMBL/GenBank/DDBJ whole genome shotgun (WGS) entry which is preliminary data.</text>
</comment>
<keyword evidence="1" id="KW-0472">Membrane</keyword>
<protein>
    <recommendedName>
        <fullName evidence="4">Transmembrane protein</fullName>
    </recommendedName>
</protein>
<name>A0A0V0QWZ0_PSEPJ</name>
<dbReference type="InParanoid" id="A0A0V0QWZ0"/>